<feature type="binding site" evidence="6">
    <location>
        <position position="150"/>
    </location>
    <ligand>
        <name>S-adenosyl-L-methionine</name>
        <dbReference type="ChEBI" id="CHEBI:59789"/>
    </ligand>
</feature>
<feature type="compositionally biased region" description="Gly residues" evidence="7">
    <location>
        <begin position="233"/>
        <end position="245"/>
    </location>
</feature>
<feature type="binding site" evidence="6">
    <location>
        <position position="91"/>
    </location>
    <ligand>
        <name>S-adenosyl-L-methionine</name>
        <dbReference type="ChEBI" id="CHEBI:59789"/>
    </ligand>
</feature>
<evidence type="ECO:0000256" key="7">
    <source>
        <dbReference type="SAM" id="MobiDB-lite"/>
    </source>
</evidence>
<comment type="similarity">
    <text evidence="6">Belongs to the methyltransferase superfamily. RNA methyltransferase RsmG family.</text>
</comment>
<dbReference type="PANTHER" id="PTHR31760">
    <property type="entry name" value="S-ADENOSYL-L-METHIONINE-DEPENDENT METHYLTRANSFERASES SUPERFAMILY PROTEIN"/>
    <property type="match status" value="1"/>
</dbReference>
<dbReference type="RefSeq" id="WP_141337577.1">
    <property type="nucleotide sequence ID" value="NZ_JBHMAX010000013.1"/>
</dbReference>
<evidence type="ECO:0000256" key="2">
    <source>
        <dbReference type="ARBA" id="ARBA00022552"/>
    </source>
</evidence>
<feature type="region of interest" description="Disordered" evidence="7">
    <location>
        <begin position="226"/>
        <end position="265"/>
    </location>
</feature>
<dbReference type="Pfam" id="PF02527">
    <property type="entry name" value="GidB"/>
    <property type="match status" value="1"/>
</dbReference>
<evidence type="ECO:0000256" key="1">
    <source>
        <dbReference type="ARBA" id="ARBA00022490"/>
    </source>
</evidence>
<evidence type="ECO:0000256" key="3">
    <source>
        <dbReference type="ARBA" id="ARBA00022603"/>
    </source>
</evidence>
<accession>A0ABV5V1F0</accession>
<keyword evidence="5 6" id="KW-0949">S-adenosyl-L-methionine</keyword>
<organism evidence="8 9">
    <name type="scientific">Ornithinimicrobium kibberense</name>
    <dbReference type="NCBI Taxonomy" id="282060"/>
    <lineage>
        <taxon>Bacteria</taxon>
        <taxon>Bacillati</taxon>
        <taxon>Actinomycetota</taxon>
        <taxon>Actinomycetes</taxon>
        <taxon>Micrococcales</taxon>
        <taxon>Ornithinimicrobiaceae</taxon>
        <taxon>Ornithinimicrobium</taxon>
    </lineage>
</organism>
<name>A0ABV5V1F0_9MICO</name>
<evidence type="ECO:0000256" key="5">
    <source>
        <dbReference type="ARBA" id="ARBA00022691"/>
    </source>
</evidence>
<proteinExistence type="inferred from homology"/>
<reference evidence="8 9" key="1">
    <citation type="submission" date="2024-09" db="EMBL/GenBank/DDBJ databases">
        <authorList>
            <person name="Sun Q."/>
            <person name="Mori K."/>
        </authorList>
    </citation>
    <scope>NUCLEOTIDE SEQUENCE [LARGE SCALE GENOMIC DNA]</scope>
    <source>
        <strain evidence="8 9">JCM 12763</strain>
    </source>
</reference>
<feature type="binding site" evidence="6">
    <location>
        <begin position="137"/>
        <end position="138"/>
    </location>
    <ligand>
        <name>S-adenosyl-L-methionine</name>
        <dbReference type="ChEBI" id="CHEBI:59789"/>
    </ligand>
</feature>
<sequence>MTDQEGARPAPEATAAGLPPPPPAAVRLFGERLPLAVRYAEELATTGIEHGLVGPREAPRLWDRHLLNCLLLESAIPQGATVVDVGSGAGLPGIVLALARPDLSVHLVEPLLRRTTWLDRTVERLGLDNVVVHRGRAEQVGLTAPVVTARAVAALGTLAGWTLPLLETGGRLLALKGATAAEELADARPVLEQLGVTQARVLTLEADGVDPVNVVEVLRPDVVRTPTAAAAGRAGGSDGSGGGSGRRGRGGRRGRSSRGGSAPGR</sequence>
<evidence type="ECO:0000313" key="8">
    <source>
        <dbReference type="EMBL" id="MFB9731633.1"/>
    </source>
</evidence>
<evidence type="ECO:0000256" key="4">
    <source>
        <dbReference type="ARBA" id="ARBA00022679"/>
    </source>
</evidence>
<gene>
    <name evidence="6 8" type="primary">rsmG</name>
    <name evidence="8" type="ORF">ACFFN0_06225</name>
</gene>
<dbReference type="NCBIfam" id="TIGR00138">
    <property type="entry name" value="rsmG_gidB"/>
    <property type="match status" value="1"/>
</dbReference>
<comment type="caution">
    <text evidence="8">The sequence shown here is derived from an EMBL/GenBank/DDBJ whole genome shotgun (WGS) entry which is preliminary data.</text>
</comment>
<comment type="function">
    <text evidence="6">Specifically methylates the N7 position of a guanine in 16S rRNA.</text>
</comment>
<dbReference type="GO" id="GO:0008168">
    <property type="term" value="F:methyltransferase activity"/>
    <property type="evidence" value="ECO:0007669"/>
    <property type="project" value="UniProtKB-KW"/>
</dbReference>
<keyword evidence="2 6" id="KW-0698">rRNA processing</keyword>
<dbReference type="PANTHER" id="PTHR31760:SF0">
    <property type="entry name" value="S-ADENOSYL-L-METHIONINE-DEPENDENT METHYLTRANSFERASES SUPERFAMILY PROTEIN"/>
    <property type="match status" value="1"/>
</dbReference>
<comment type="caution">
    <text evidence="6">Lacks conserved residue(s) required for the propagation of feature annotation.</text>
</comment>
<protein>
    <recommendedName>
        <fullName evidence="6">Ribosomal RNA small subunit methyltransferase G</fullName>
        <ecNumber evidence="6">2.1.1.-</ecNumber>
    </recommendedName>
    <alternativeName>
        <fullName evidence="6">16S rRNA 7-methylguanosine methyltransferase</fullName>
        <shortName evidence="6">16S rRNA m7G methyltransferase</shortName>
    </alternativeName>
</protein>
<dbReference type="SUPFAM" id="SSF53335">
    <property type="entry name" value="S-adenosyl-L-methionine-dependent methyltransferases"/>
    <property type="match status" value="1"/>
</dbReference>
<dbReference type="EC" id="2.1.1.-" evidence="6"/>
<dbReference type="InterPro" id="IPR003682">
    <property type="entry name" value="rRNA_ssu_MeTfrase_G"/>
</dbReference>
<dbReference type="InterPro" id="IPR029063">
    <property type="entry name" value="SAM-dependent_MTases_sf"/>
</dbReference>
<keyword evidence="3 6" id="KW-0489">Methyltransferase</keyword>
<comment type="subcellular location">
    <subcellularLocation>
        <location evidence="6">Cytoplasm</location>
    </subcellularLocation>
</comment>
<dbReference type="Proteomes" id="UP001589613">
    <property type="component" value="Unassembled WGS sequence"/>
</dbReference>
<keyword evidence="9" id="KW-1185">Reference proteome</keyword>
<feature type="binding site" evidence="6">
    <location>
        <position position="86"/>
    </location>
    <ligand>
        <name>S-adenosyl-L-methionine</name>
        <dbReference type="ChEBI" id="CHEBI:59789"/>
    </ligand>
</feature>
<dbReference type="HAMAP" id="MF_00074">
    <property type="entry name" value="16SrRNA_methyltr_G"/>
    <property type="match status" value="1"/>
</dbReference>
<evidence type="ECO:0000313" key="9">
    <source>
        <dbReference type="Proteomes" id="UP001589613"/>
    </source>
</evidence>
<evidence type="ECO:0000256" key="6">
    <source>
        <dbReference type="HAMAP-Rule" id="MF_00074"/>
    </source>
</evidence>
<keyword evidence="4 6" id="KW-0808">Transferase</keyword>
<keyword evidence="1 6" id="KW-0963">Cytoplasm</keyword>
<dbReference type="EMBL" id="JBHMAX010000013">
    <property type="protein sequence ID" value="MFB9731633.1"/>
    <property type="molecule type" value="Genomic_DNA"/>
</dbReference>
<dbReference type="GO" id="GO:0032259">
    <property type="term" value="P:methylation"/>
    <property type="evidence" value="ECO:0007669"/>
    <property type="project" value="UniProtKB-KW"/>
</dbReference>
<feature type="region of interest" description="Disordered" evidence="7">
    <location>
        <begin position="1"/>
        <end position="22"/>
    </location>
</feature>
<feature type="compositionally biased region" description="Basic residues" evidence="7">
    <location>
        <begin position="246"/>
        <end position="256"/>
    </location>
</feature>
<dbReference type="Gene3D" id="3.40.50.150">
    <property type="entry name" value="Vaccinia Virus protein VP39"/>
    <property type="match status" value="1"/>
</dbReference>